<dbReference type="Proteomes" id="UP000076661">
    <property type="component" value="Unassembled WGS sequence"/>
</dbReference>
<evidence type="ECO:0000313" key="2">
    <source>
        <dbReference type="EMBL" id="KZN65023.1"/>
    </source>
</evidence>
<gene>
    <name evidence="2" type="ORF">N478_03175</name>
</gene>
<accession>A0A162B1M5</accession>
<feature type="chain" id="PRO_5007831998" description="TonB C-terminal domain-containing protein" evidence="1">
    <location>
        <begin position="23"/>
        <end position="119"/>
    </location>
</feature>
<keyword evidence="1" id="KW-0732">Signal</keyword>
<reference evidence="2 3" key="1">
    <citation type="submission" date="2013-07" db="EMBL/GenBank/DDBJ databases">
        <title>Comparative Genomic and Metabolomic Analysis of Twelve Strains of Pseudoalteromonas luteoviolacea.</title>
        <authorList>
            <person name="Vynne N.G."/>
            <person name="Mansson M."/>
            <person name="Gram L."/>
        </authorList>
    </citation>
    <scope>NUCLEOTIDE SEQUENCE [LARGE SCALE GENOMIC DNA]</scope>
    <source>
        <strain evidence="2 3">S4060-1</strain>
    </source>
</reference>
<dbReference type="EMBL" id="AUXX01000023">
    <property type="protein sequence ID" value="KZN65023.1"/>
    <property type="molecule type" value="Genomic_DNA"/>
</dbReference>
<proteinExistence type="predicted"/>
<organism evidence="2 3">
    <name type="scientific">Pseudoalteromonas luteoviolacea S4060-1</name>
    <dbReference type="NCBI Taxonomy" id="1365257"/>
    <lineage>
        <taxon>Bacteria</taxon>
        <taxon>Pseudomonadati</taxon>
        <taxon>Pseudomonadota</taxon>
        <taxon>Gammaproteobacteria</taxon>
        <taxon>Alteromonadales</taxon>
        <taxon>Pseudoalteromonadaceae</taxon>
        <taxon>Pseudoalteromonas</taxon>
    </lineage>
</organism>
<evidence type="ECO:0008006" key="4">
    <source>
        <dbReference type="Google" id="ProtNLM"/>
    </source>
</evidence>
<evidence type="ECO:0000313" key="3">
    <source>
        <dbReference type="Proteomes" id="UP000076661"/>
    </source>
</evidence>
<feature type="signal peptide" evidence="1">
    <location>
        <begin position="1"/>
        <end position="22"/>
    </location>
</feature>
<dbReference type="PATRIC" id="fig|1365257.3.peg.3109"/>
<sequence>MKQALLMFSLLTMIFVSINAEACRPCSKDVEVFVLKQASIVLEKSRSFDERKGYVTFIADIGHNTLSNLKITEVYPEGIPESAIKDMIQGSRYRLISNNKGHIACEAEAYELSFAFRLP</sequence>
<comment type="caution">
    <text evidence="2">The sequence shown here is derived from an EMBL/GenBank/DDBJ whole genome shotgun (WGS) entry which is preliminary data.</text>
</comment>
<dbReference type="AlphaFoldDB" id="A0A162B1M5"/>
<dbReference type="RefSeq" id="WP_063381672.1">
    <property type="nucleotide sequence ID" value="NZ_AUXX01000023.1"/>
</dbReference>
<name>A0A162B1M5_9GAMM</name>
<evidence type="ECO:0000256" key="1">
    <source>
        <dbReference type="SAM" id="SignalP"/>
    </source>
</evidence>
<protein>
    <recommendedName>
        <fullName evidence="4">TonB C-terminal domain-containing protein</fullName>
    </recommendedName>
</protein>